<feature type="transmembrane region" description="Helical" evidence="11">
    <location>
        <begin position="353"/>
        <end position="372"/>
    </location>
</feature>
<evidence type="ECO:0000256" key="9">
    <source>
        <dbReference type="ARBA" id="ARBA00023065"/>
    </source>
</evidence>
<protein>
    <recommendedName>
        <fullName evidence="11">Probable potassium transport system protein Kup</fullName>
    </recommendedName>
</protein>
<evidence type="ECO:0000256" key="6">
    <source>
        <dbReference type="ARBA" id="ARBA00022847"/>
    </source>
</evidence>
<keyword evidence="8 11" id="KW-1133">Transmembrane helix</keyword>
<evidence type="ECO:0000259" key="13">
    <source>
        <dbReference type="Pfam" id="PF22776"/>
    </source>
</evidence>
<dbReference type="GO" id="GO:0005886">
    <property type="term" value="C:plasma membrane"/>
    <property type="evidence" value="ECO:0007669"/>
    <property type="project" value="UniProtKB-SubCell"/>
</dbReference>
<evidence type="ECO:0000256" key="4">
    <source>
        <dbReference type="ARBA" id="ARBA00022538"/>
    </source>
</evidence>
<sequence>MKKEISIASLLIALGIVYGDIGTSPLYVMKSMVMVNNGQISSELILGGISLVIWTLTLQTTIKYVMITLEADNKGEGGIFSLYTLVRKNAKWLIIPAVVGGASLLADGMITPPVTVTSAIEGLTLVLPINTEEIILIVVAILTVVFFIQRFGTDVIGKLFGPMMVLWFSMLFIIGFIQIFNYPEIMKALNPYYGIHLILTSPKSISILGAVFLCTTGAEALYSDMGHCGKKNIHYTWIFVKTCLVINYLGQGAWLLSREGSRIKDNPFFLIMPEWFIVPGTIIATIAAIIASQALITGSFTLVAEAIKLNLFPKLQVNYPNNDKGKIYIPTVNVILYIGCILLVLKFKKSENMEAAYGLAITITMLMTTILLNEYLRINKKKKVLSWIVFTTFVIIECGFLYANLFKFLHGGYVTVIIAGLLIFLMYIWIYGTIIRKRFRQYVNLSDFQEHFKDLQEDKELPLYATNVVYLTESLNYRMLEKKIVYSIFNKEPKRAKFYWFINIKVTDEPHTEEYVVKTLVPNMAYSVQFNLGFRIDQRINIFLYKVIQDLAKSGEIKYTPKKYMLNQNNEFVFGDFKFVLLEEVLSNESELSKWDNFITSTKLLIKRLTVSPARWFGIDTSNVVIEKAPIIIGYKEAPNLIRVFPKDMQTWRGKKCRKC</sequence>
<dbReference type="PANTHER" id="PTHR30540:SF83">
    <property type="entry name" value="K+ POTASSIUM TRANSPORTER"/>
    <property type="match status" value="1"/>
</dbReference>
<comment type="function">
    <text evidence="11">Transport of potassium into the cell. Likely operates as a K(+):H(+) symporter.</text>
</comment>
<keyword evidence="7 11" id="KW-0630">Potassium</keyword>
<evidence type="ECO:0000256" key="7">
    <source>
        <dbReference type="ARBA" id="ARBA00022958"/>
    </source>
</evidence>
<feature type="transmembrane region" description="Helical" evidence="11">
    <location>
        <begin position="235"/>
        <end position="256"/>
    </location>
</feature>
<evidence type="ECO:0000313" key="14">
    <source>
        <dbReference type="EMBL" id="PEG29809.1"/>
    </source>
</evidence>
<organism evidence="14 15">
    <name type="scientific">Clostridium neonatale</name>
    <dbReference type="NCBI Taxonomy" id="137838"/>
    <lineage>
        <taxon>Bacteria</taxon>
        <taxon>Bacillati</taxon>
        <taxon>Bacillota</taxon>
        <taxon>Clostridia</taxon>
        <taxon>Eubacteriales</taxon>
        <taxon>Clostridiaceae</taxon>
        <taxon>Clostridium</taxon>
    </lineage>
</organism>
<feature type="transmembrane region" description="Helical" evidence="11">
    <location>
        <begin position="134"/>
        <end position="152"/>
    </location>
</feature>
<evidence type="ECO:0000256" key="1">
    <source>
        <dbReference type="ARBA" id="ARBA00004141"/>
    </source>
</evidence>
<name>A0A2A7MDZ0_9CLOT</name>
<keyword evidence="15" id="KW-1185">Reference proteome</keyword>
<evidence type="ECO:0000256" key="5">
    <source>
        <dbReference type="ARBA" id="ARBA00022692"/>
    </source>
</evidence>
<dbReference type="HAMAP" id="MF_01522">
    <property type="entry name" value="Kup"/>
    <property type="match status" value="1"/>
</dbReference>
<dbReference type="InterPro" id="IPR053951">
    <property type="entry name" value="K_trans_N"/>
</dbReference>
<keyword evidence="5 11" id="KW-0812">Transmembrane</keyword>
<feature type="domain" description="K+ potassium transporter integral membrane" evidence="12">
    <location>
        <begin position="11"/>
        <end position="446"/>
    </location>
</feature>
<feature type="transmembrane region" description="Helical" evidence="11">
    <location>
        <begin position="276"/>
        <end position="307"/>
    </location>
</feature>
<feature type="transmembrane region" description="Helical" evidence="11">
    <location>
        <begin position="92"/>
        <end position="114"/>
    </location>
</feature>
<dbReference type="InterPro" id="IPR053952">
    <property type="entry name" value="K_trans_C"/>
</dbReference>
<dbReference type="InterPro" id="IPR003855">
    <property type="entry name" value="K+_transporter"/>
</dbReference>
<feature type="transmembrane region" description="Helical" evidence="11">
    <location>
        <begin position="327"/>
        <end position="347"/>
    </location>
</feature>
<keyword evidence="10 11" id="KW-0472">Membrane</keyword>
<reference evidence="14 15" key="1">
    <citation type="submission" date="2017-10" db="EMBL/GenBank/DDBJ databases">
        <title>Effective Description of Clostridium neonatale sp. nov. linked to necrotizing enterocolitis in neonates and a clarification of species assignable to the genus Clostridium (Prazmowski 1880) emend. Lawson and Rainey 2016.</title>
        <authorList>
            <person name="Bernard K."/>
            <person name="Burdz T."/>
            <person name="Wiebe D."/>
            <person name="Balcewich B."/>
            <person name="Alfa M."/>
            <person name="Bernier A.-M."/>
        </authorList>
    </citation>
    <scope>NUCLEOTIDE SEQUENCE [LARGE SCALE GENOMIC DNA]</scope>
    <source>
        <strain evidence="14 15">LCDC99A005</strain>
    </source>
</reference>
<feature type="transmembrane region" description="Helical" evidence="11">
    <location>
        <begin position="384"/>
        <end position="405"/>
    </location>
</feature>
<evidence type="ECO:0000256" key="10">
    <source>
        <dbReference type="ARBA" id="ARBA00023136"/>
    </source>
</evidence>
<dbReference type="AlphaFoldDB" id="A0A2A7MDZ0"/>
<comment type="subcellular location">
    <subcellularLocation>
        <location evidence="11">Cell membrane</location>
        <topology evidence="11">Multi-pass membrane protein</topology>
    </subcellularLocation>
    <subcellularLocation>
        <location evidence="1">Membrane</location>
        <topology evidence="1">Multi-pass membrane protein</topology>
    </subcellularLocation>
</comment>
<proteinExistence type="inferred from homology"/>
<evidence type="ECO:0000256" key="2">
    <source>
        <dbReference type="ARBA" id="ARBA00022448"/>
    </source>
</evidence>
<comment type="similarity">
    <text evidence="11">Belongs to the HAK/KUP transporter (TC 2.A.72) family.</text>
</comment>
<gene>
    <name evidence="11" type="primary">kup</name>
    <name evidence="14" type="ORF">CQ394_14240</name>
</gene>
<keyword evidence="6 11" id="KW-0769">Symport</keyword>
<evidence type="ECO:0000256" key="11">
    <source>
        <dbReference type="HAMAP-Rule" id="MF_01522"/>
    </source>
</evidence>
<feature type="transmembrane region" description="Helical" evidence="11">
    <location>
        <begin position="411"/>
        <end position="430"/>
    </location>
</feature>
<dbReference type="InterPro" id="IPR023051">
    <property type="entry name" value="Kup"/>
</dbReference>
<accession>A0A2A7MDZ0</accession>
<evidence type="ECO:0000313" key="15">
    <source>
        <dbReference type="Proteomes" id="UP000220840"/>
    </source>
</evidence>
<dbReference type="Pfam" id="PF02705">
    <property type="entry name" value="K_trans"/>
    <property type="match status" value="1"/>
</dbReference>
<evidence type="ECO:0000259" key="12">
    <source>
        <dbReference type="Pfam" id="PF02705"/>
    </source>
</evidence>
<dbReference type="Proteomes" id="UP000220840">
    <property type="component" value="Unassembled WGS sequence"/>
</dbReference>
<dbReference type="PANTHER" id="PTHR30540">
    <property type="entry name" value="OSMOTIC STRESS POTASSIUM TRANSPORTER"/>
    <property type="match status" value="1"/>
</dbReference>
<keyword evidence="2 11" id="KW-0813">Transport</keyword>
<keyword evidence="4 11" id="KW-0633">Potassium transport</keyword>
<feature type="domain" description="K+ potassium transporter C-terminal" evidence="13">
    <location>
        <begin position="467"/>
        <end position="625"/>
    </location>
</feature>
<comment type="caution">
    <text evidence="14">The sequence shown here is derived from an EMBL/GenBank/DDBJ whole genome shotgun (WGS) entry which is preliminary data.</text>
</comment>
<dbReference type="RefSeq" id="WP_058293975.1">
    <property type="nucleotide sequence ID" value="NZ_CAKJVD010000039.1"/>
</dbReference>
<keyword evidence="9 11" id="KW-0406">Ion transport</keyword>
<feature type="transmembrane region" description="Helical" evidence="11">
    <location>
        <begin position="159"/>
        <end position="180"/>
    </location>
</feature>
<dbReference type="EMBL" id="PDCJ01000002">
    <property type="protein sequence ID" value="PEG29809.1"/>
    <property type="molecule type" value="Genomic_DNA"/>
</dbReference>
<keyword evidence="3 11" id="KW-1003">Cell membrane</keyword>
<evidence type="ECO:0000256" key="3">
    <source>
        <dbReference type="ARBA" id="ARBA00022475"/>
    </source>
</evidence>
<feature type="transmembrane region" description="Helical" evidence="11">
    <location>
        <begin position="192"/>
        <end position="214"/>
    </location>
</feature>
<evidence type="ECO:0000256" key="8">
    <source>
        <dbReference type="ARBA" id="ARBA00022989"/>
    </source>
</evidence>
<dbReference type="GO" id="GO:0015079">
    <property type="term" value="F:potassium ion transmembrane transporter activity"/>
    <property type="evidence" value="ECO:0007669"/>
    <property type="project" value="UniProtKB-UniRule"/>
</dbReference>
<feature type="transmembrane region" description="Helical" evidence="11">
    <location>
        <begin position="43"/>
        <end position="65"/>
    </location>
</feature>
<dbReference type="GO" id="GO:0015293">
    <property type="term" value="F:symporter activity"/>
    <property type="evidence" value="ECO:0007669"/>
    <property type="project" value="UniProtKB-UniRule"/>
</dbReference>
<dbReference type="OrthoDB" id="9805577at2"/>
<dbReference type="Pfam" id="PF22776">
    <property type="entry name" value="K_trans_C"/>
    <property type="match status" value="1"/>
</dbReference>
<comment type="catalytic activity">
    <reaction evidence="11">
        <text>K(+)(in) + H(+)(in) = K(+)(out) + H(+)(out)</text>
        <dbReference type="Rhea" id="RHEA:28490"/>
        <dbReference type="ChEBI" id="CHEBI:15378"/>
        <dbReference type="ChEBI" id="CHEBI:29103"/>
    </reaction>
</comment>